<evidence type="ECO:0000313" key="7">
    <source>
        <dbReference type="Proteomes" id="UP000602745"/>
    </source>
</evidence>
<comment type="caution">
    <text evidence="6">The sequence shown here is derived from an EMBL/GenBank/DDBJ whole genome shotgun (WGS) entry which is preliminary data.</text>
</comment>
<dbReference type="InterPro" id="IPR003439">
    <property type="entry name" value="ABC_transporter-like_ATP-bd"/>
</dbReference>
<dbReference type="AlphaFoldDB" id="A0A8J2VMP8"/>
<evidence type="ECO:0000256" key="4">
    <source>
        <dbReference type="ARBA" id="ARBA00022840"/>
    </source>
</evidence>
<feature type="domain" description="ABC transporter" evidence="5">
    <location>
        <begin position="4"/>
        <end position="240"/>
    </location>
</feature>
<dbReference type="GO" id="GO:0005524">
    <property type="term" value="F:ATP binding"/>
    <property type="evidence" value="ECO:0007669"/>
    <property type="project" value="UniProtKB-KW"/>
</dbReference>
<dbReference type="GO" id="GO:0022857">
    <property type="term" value="F:transmembrane transporter activity"/>
    <property type="evidence" value="ECO:0007669"/>
    <property type="project" value="InterPro"/>
</dbReference>
<dbReference type="InterPro" id="IPR047641">
    <property type="entry name" value="ABC_transpr_MalK/UgpC-like"/>
</dbReference>
<keyword evidence="4 6" id="KW-0067">ATP-binding</keyword>
<organism evidence="6 7">
    <name type="scientific">Agaricicola taiwanensis</name>
    <dbReference type="NCBI Taxonomy" id="591372"/>
    <lineage>
        <taxon>Bacteria</taxon>
        <taxon>Pseudomonadati</taxon>
        <taxon>Pseudomonadota</taxon>
        <taxon>Alphaproteobacteria</taxon>
        <taxon>Rhodobacterales</taxon>
        <taxon>Paracoccaceae</taxon>
        <taxon>Agaricicola</taxon>
    </lineage>
</organism>
<dbReference type="RefSeq" id="WP_188408148.1">
    <property type="nucleotide sequence ID" value="NZ_BMCP01000001.1"/>
</dbReference>
<proteinExistence type="inferred from homology"/>
<dbReference type="Pfam" id="PF08402">
    <property type="entry name" value="TOBE_2"/>
    <property type="match status" value="1"/>
</dbReference>
<accession>A0A8J2VMP8</accession>
<dbReference type="PROSITE" id="PS00211">
    <property type="entry name" value="ABC_TRANSPORTER_1"/>
    <property type="match status" value="1"/>
</dbReference>
<evidence type="ECO:0000259" key="5">
    <source>
        <dbReference type="PROSITE" id="PS50893"/>
    </source>
</evidence>
<reference evidence="6" key="2">
    <citation type="submission" date="2020-09" db="EMBL/GenBank/DDBJ databases">
        <authorList>
            <person name="Sun Q."/>
            <person name="Sedlacek I."/>
        </authorList>
    </citation>
    <scope>NUCLEOTIDE SEQUENCE</scope>
    <source>
        <strain evidence="6">CCM 7684</strain>
    </source>
</reference>
<dbReference type="FunFam" id="3.40.50.300:FF:000425">
    <property type="entry name" value="Probable ABC transporter, ATP-binding subunit"/>
    <property type="match status" value="1"/>
</dbReference>
<keyword evidence="3" id="KW-0547">Nucleotide-binding</keyword>
<name>A0A8J2VMP8_9RHOB</name>
<dbReference type="InterPro" id="IPR017871">
    <property type="entry name" value="ABC_transporter-like_CS"/>
</dbReference>
<protein>
    <submittedName>
        <fullName evidence="6">ABC transporter ATP-binding protein</fullName>
    </submittedName>
</protein>
<evidence type="ECO:0000256" key="1">
    <source>
        <dbReference type="ARBA" id="ARBA00005417"/>
    </source>
</evidence>
<dbReference type="InterPro" id="IPR027417">
    <property type="entry name" value="P-loop_NTPase"/>
</dbReference>
<evidence type="ECO:0000256" key="2">
    <source>
        <dbReference type="ARBA" id="ARBA00022448"/>
    </source>
</evidence>
<dbReference type="Proteomes" id="UP000602745">
    <property type="component" value="Unassembled WGS sequence"/>
</dbReference>
<sequence>MADLRLAGVSRRYGAFRALDDLNLDVADGEFLSLLGPSGCGKSTTLGLIAGLDHPTGGRIEIGGRVVADAAAGRFVPAERRNLGLVLQSYALWPHMTVAQNIALPLVIRKIPKEEQRRKAEEYLDLVEMSAYGNRYPHELSGGQQQRVALARTLVYEPVVLLLDEPLSNVDAKLRERARTWIKELQRRLKVTTIFVTHDQSEALTMSDRVAVISGGRLMQVGTPLEVYRSPATAFVADFVGSANFVNGHLNGNGEVSGSGGIRFAVDTHVPGNTDVVVAVRPEDIRPLGSGESADNEAEVEIVERDFLGARCVYHARLGDNRIRFESGILSLEGRQRIGFARKSAIVFAEEK</sequence>
<dbReference type="Gene3D" id="3.40.50.300">
    <property type="entry name" value="P-loop containing nucleotide triphosphate hydrolases"/>
    <property type="match status" value="1"/>
</dbReference>
<dbReference type="InterPro" id="IPR013611">
    <property type="entry name" value="Transp-assoc_OB_typ2"/>
</dbReference>
<keyword evidence="2" id="KW-0813">Transport</keyword>
<dbReference type="Pfam" id="PF00005">
    <property type="entry name" value="ABC_tran"/>
    <property type="match status" value="1"/>
</dbReference>
<evidence type="ECO:0000256" key="3">
    <source>
        <dbReference type="ARBA" id="ARBA00022741"/>
    </source>
</evidence>
<dbReference type="SMART" id="SM00382">
    <property type="entry name" value="AAA"/>
    <property type="match status" value="1"/>
</dbReference>
<dbReference type="GO" id="GO:0016887">
    <property type="term" value="F:ATP hydrolysis activity"/>
    <property type="evidence" value="ECO:0007669"/>
    <property type="project" value="InterPro"/>
</dbReference>
<dbReference type="InterPro" id="IPR003593">
    <property type="entry name" value="AAA+_ATPase"/>
</dbReference>
<dbReference type="SUPFAM" id="SSF52540">
    <property type="entry name" value="P-loop containing nucleoside triphosphate hydrolases"/>
    <property type="match status" value="1"/>
</dbReference>
<dbReference type="GO" id="GO:0055052">
    <property type="term" value="C:ATP-binding cassette (ABC) transporter complex, substrate-binding subunit-containing"/>
    <property type="evidence" value="ECO:0007669"/>
    <property type="project" value="TreeGrafter"/>
</dbReference>
<keyword evidence="7" id="KW-1185">Reference proteome</keyword>
<dbReference type="PANTHER" id="PTHR43875">
    <property type="entry name" value="MALTODEXTRIN IMPORT ATP-BINDING PROTEIN MSMX"/>
    <property type="match status" value="1"/>
</dbReference>
<dbReference type="EMBL" id="BMCP01000001">
    <property type="protein sequence ID" value="GGE31065.1"/>
    <property type="molecule type" value="Genomic_DNA"/>
</dbReference>
<dbReference type="InterPro" id="IPR008995">
    <property type="entry name" value="Mo/tungstate-bd_C_term_dom"/>
</dbReference>
<dbReference type="GO" id="GO:0015697">
    <property type="term" value="P:quaternary ammonium group transport"/>
    <property type="evidence" value="ECO:0007669"/>
    <property type="project" value="UniProtKB-ARBA"/>
</dbReference>
<dbReference type="PANTHER" id="PTHR43875:SF4">
    <property type="entry name" value="GLUCOSE IMPORT ATP-BINDING PROTEIN GLCV"/>
    <property type="match status" value="1"/>
</dbReference>
<reference evidence="6" key="1">
    <citation type="journal article" date="2014" name="Int. J. Syst. Evol. Microbiol.">
        <title>Complete genome sequence of Corynebacterium casei LMG S-19264T (=DSM 44701T), isolated from a smear-ripened cheese.</title>
        <authorList>
            <consortium name="US DOE Joint Genome Institute (JGI-PGF)"/>
            <person name="Walter F."/>
            <person name="Albersmeier A."/>
            <person name="Kalinowski J."/>
            <person name="Ruckert C."/>
        </authorList>
    </citation>
    <scope>NUCLEOTIDE SEQUENCE</scope>
    <source>
        <strain evidence="6">CCM 7684</strain>
    </source>
</reference>
<dbReference type="SUPFAM" id="SSF50331">
    <property type="entry name" value="MOP-like"/>
    <property type="match status" value="1"/>
</dbReference>
<gene>
    <name evidence="6" type="ORF">GCM10007276_05320</name>
</gene>
<evidence type="ECO:0000313" key="6">
    <source>
        <dbReference type="EMBL" id="GGE31065.1"/>
    </source>
</evidence>
<comment type="similarity">
    <text evidence="1">Belongs to the ABC transporter superfamily.</text>
</comment>
<dbReference type="PROSITE" id="PS50893">
    <property type="entry name" value="ABC_TRANSPORTER_2"/>
    <property type="match status" value="1"/>
</dbReference>
<dbReference type="Gene3D" id="2.40.50.100">
    <property type="match status" value="1"/>
</dbReference>